<organism evidence="1 2">
    <name type="scientific">Staphylococcus aureus (strain COL)</name>
    <dbReference type="NCBI Taxonomy" id="93062"/>
    <lineage>
        <taxon>Bacteria</taxon>
        <taxon>Bacillati</taxon>
        <taxon>Bacillota</taxon>
        <taxon>Bacilli</taxon>
        <taxon>Bacillales</taxon>
        <taxon>Staphylococcaceae</taxon>
        <taxon>Staphylococcus</taxon>
    </lineage>
</organism>
<protein>
    <submittedName>
        <fullName evidence="1">Uncharacterized protein</fullName>
    </submittedName>
</protein>
<accession>A0A0H2WYB6</accession>
<evidence type="ECO:0000313" key="2">
    <source>
        <dbReference type="Proteomes" id="UP000000530"/>
    </source>
</evidence>
<dbReference type="KEGG" id="sac:SACOL0601"/>
<sequence>MESRCTKILIKIEYNHENNMQKLIMTKIPFNEAKHGNKLSLQCLLLSIEGDFTYYYI</sequence>
<proteinExistence type="predicted"/>
<dbReference type="AlphaFoldDB" id="A0A0H2WYB6"/>
<gene>
    <name evidence="1" type="ordered locus">SACOL0601</name>
</gene>
<name>A0A0H2WYB6_STAAC</name>
<dbReference type="Proteomes" id="UP000000530">
    <property type="component" value="Chromosome"/>
</dbReference>
<dbReference type="EMBL" id="CP000046">
    <property type="protein sequence ID" value="AAW37711.1"/>
    <property type="molecule type" value="Genomic_DNA"/>
</dbReference>
<dbReference type="HOGENOM" id="CLU_3066391_0_0_9"/>
<evidence type="ECO:0000313" key="1">
    <source>
        <dbReference type="EMBL" id="AAW37711.1"/>
    </source>
</evidence>
<reference evidence="1 2" key="1">
    <citation type="journal article" date="2005" name="J. Bacteriol.">
        <title>Insights on evolution of virulence and resistance from the complete genome analysis of an early methicillin-resistant Staphylococcus aureus strain and a biofilm-producing methicillin-resistant Staphylococcus epidermidis strain.</title>
        <authorList>
            <person name="Gill S.R."/>
            <person name="Fouts D.E."/>
            <person name="Archer G.L."/>
            <person name="Mongodin E.F."/>
            <person name="Deboy R.T."/>
            <person name="Ravel J."/>
            <person name="Paulsen I.T."/>
            <person name="Kolonay J.F."/>
            <person name="Brinkac L."/>
            <person name="Beanan M."/>
            <person name="Dodson R.J."/>
            <person name="Daugherty S.C."/>
            <person name="Madupu R."/>
            <person name="Angiuoli S.V."/>
            <person name="Durkin A.S."/>
            <person name="Haft D.H."/>
            <person name="Vamathevan J."/>
            <person name="Khouri H."/>
            <person name="Utterback T."/>
            <person name="Lee C."/>
            <person name="Dimitrov G."/>
            <person name="Jiang L."/>
            <person name="Qin H."/>
            <person name="Weidman J."/>
            <person name="Tran K."/>
            <person name="Kang K."/>
            <person name="Hance I.R."/>
            <person name="Nelson K.E."/>
            <person name="Fraser C.M."/>
        </authorList>
    </citation>
    <scope>NUCLEOTIDE SEQUENCE [LARGE SCALE GENOMIC DNA]</scope>
    <source>
        <strain evidence="1 2">COL</strain>
    </source>
</reference>